<evidence type="ECO:0000256" key="14">
    <source>
        <dbReference type="ARBA" id="ARBA00033444"/>
    </source>
</evidence>
<dbReference type="Gene3D" id="2.60.120.260">
    <property type="entry name" value="Galactose-binding domain-like"/>
    <property type="match status" value="2"/>
</dbReference>
<feature type="transmembrane region" description="Helical" evidence="15">
    <location>
        <begin position="726"/>
        <end position="746"/>
    </location>
</feature>
<evidence type="ECO:0000256" key="9">
    <source>
        <dbReference type="ARBA" id="ARBA00022636"/>
    </source>
</evidence>
<sequence length="760" mass="85850">MQHKISSQIRAINKVLLMCLFILFQNVVGAPAIADSLNEDSEDLLFELFPPVGDLPKWQERYTIGSMTTQAPLRVSGINTQMQIGFGGRFDQVVTDARFRVNYQISPAIIDVVTQVRVLLNNEVTGVIPLRAENAGSKQSAVIDLDPRLFSTYNELKFELLSEVNQGQCTSASPSAWFEVLRDSELMLEYQQLKVANELAYFPEPWFDKNDFGFTQLAFILPELKNTAFLEATSILTSYFGVQADWREMRIDTMDYQFDRPSTSTDWRTRWPKRHSILMMTNEDKPWALRNIPAASATQLRVMDNPAYPTYKLLVLHTPTAQDLVRAAATIAVSSKGMSGDQIEVQPRELEPRLAYQAPRWIPIDRPVRFSELVDHPSELERSAANRTPVQIELRLPPDLFTWQKYGIPIDLRFRYTPPIVRDESRVLVNVNNEFVKGFTMTEAGVENPEERLRIPIIDGGLFSEENVQIPSFKLGAINQLQFEFSFGSISDSCRVMPLQNARGAVDSNSMIDLRGYEHYVAMPDMHLFAKTGYPFTRYDDLSNTKIVVPKEMNSDILQTLLIVTSKLSSASGYPAVKLDIVTIDEVTTDMTYDFLLIGSTVLQEWFARFGQAELKIQVAGHGIAGQSNLLFDPELALRNNGPSAAVVGFQSPFYEQGSVVAITATSDGYLRRVREAFNDSSQTDKFTGFLSILTPANVDSYDTIQPYYIGTLSWWKRFTYHLSQYPMLVTLMALLAVLILTLLIVRVMQGKAKQRKASS</sequence>
<evidence type="ECO:0000256" key="5">
    <source>
        <dbReference type="ARBA" id="ARBA00011437"/>
    </source>
</evidence>
<evidence type="ECO:0000313" key="16">
    <source>
        <dbReference type="EMBL" id="PTB86134.1"/>
    </source>
</evidence>
<reference evidence="16" key="1">
    <citation type="submission" date="2018-03" db="EMBL/GenBank/DDBJ databases">
        <title>Cross-interface Injection: A General Nanoliter Liquid Handling Method Applied to Single Cells Genome Amplification Automated Nanoliter Liquid Handling Applied to Single Cell Multiple Displacement Amplification.</title>
        <authorList>
            <person name="Yun J."/>
            <person name="Xu P."/>
            <person name="Xu J."/>
            <person name="Dai X."/>
            <person name="Wang Y."/>
            <person name="Zheng X."/>
            <person name="Cao C."/>
            <person name="Yi Q."/>
            <person name="Zhu Y."/>
            <person name="Wang L."/>
            <person name="Dong Z."/>
            <person name="Huang Y."/>
            <person name="Huang L."/>
            <person name="Du W."/>
        </authorList>
    </citation>
    <scope>NUCLEOTIDE SEQUENCE [LARGE SCALE GENOMIC DNA]</scope>
    <source>
        <strain evidence="16">Z-D3-2</strain>
    </source>
</reference>
<evidence type="ECO:0000256" key="6">
    <source>
        <dbReference type="ARBA" id="ARBA00021844"/>
    </source>
</evidence>
<dbReference type="Pfam" id="PF03170">
    <property type="entry name" value="BcsB"/>
    <property type="match status" value="1"/>
</dbReference>
<dbReference type="AlphaFoldDB" id="A0A2T4CX60"/>
<comment type="subcellular location">
    <subcellularLocation>
        <location evidence="2">Cell inner membrane</location>
        <topology evidence="2">Single-pass membrane protein</topology>
    </subcellularLocation>
</comment>
<comment type="function">
    <text evidence="1 15">Binds the cellulose synthase activator, bis-(3'-5') cyclic diguanylic acid (c-di-GMP).</text>
</comment>
<evidence type="ECO:0000256" key="12">
    <source>
        <dbReference type="ARBA" id="ARBA00022989"/>
    </source>
</evidence>
<dbReference type="InterPro" id="IPR003920">
    <property type="entry name" value="Cell_synth_B"/>
</dbReference>
<evidence type="ECO:0000256" key="7">
    <source>
        <dbReference type="ARBA" id="ARBA00022475"/>
    </source>
</evidence>
<organism evidence="16">
    <name type="scientific">Pseudidiomarina aestuarii</name>
    <dbReference type="NCBI Taxonomy" id="624146"/>
    <lineage>
        <taxon>Bacteria</taxon>
        <taxon>Pseudomonadati</taxon>
        <taxon>Pseudomonadota</taxon>
        <taxon>Gammaproteobacteria</taxon>
        <taxon>Alteromonadales</taxon>
        <taxon>Idiomarinaceae</taxon>
        <taxon>Pseudidiomarina</taxon>
    </lineage>
</organism>
<dbReference type="GO" id="GO:0005886">
    <property type="term" value="C:plasma membrane"/>
    <property type="evidence" value="ECO:0007669"/>
    <property type="project" value="UniProtKB-SubCell"/>
</dbReference>
<keyword evidence="11 15" id="KW-0135">Cellulose biosynthesis</keyword>
<keyword evidence="10 15" id="KW-0812">Transmembrane</keyword>
<protein>
    <recommendedName>
        <fullName evidence="6 15">Cyclic di-GMP-binding protein</fullName>
    </recommendedName>
    <alternativeName>
        <fullName evidence="14 15">Cellulose synthase regulatory subunit</fullName>
    </alternativeName>
</protein>
<evidence type="ECO:0000256" key="10">
    <source>
        <dbReference type="ARBA" id="ARBA00022692"/>
    </source>
</evidence>
<evidence type="ECO:0000256" key="1">
    <source>
        <dbReference type="ARBA" id="ARBA00002057"/>
    </source>
</evidence>
<comment type="pathway">
    <text evidence="3 15">Glycan metabolism; bacterial cellulose biosynthesis.</text>
</comment>
<evidence type="ECO:0000256" key="3">
    <source>
        <dbReference type="ARBA" id="ARBA00005186"/>
    </source>
</evidence>
<keyword evidence="7 15" id="KW-1003">Cell membrane</keyword>
<evidence type="ECO:0000256" key="13">
    <source>
        <dbReference type="ARBA" id="ARBA00023136"/>
    </source>
</evidence>
<dbReference type="PRINTS" id="PR01440">
    <property type="entry name" value="CELLSNTHASEB"/>
</dbReference>
<keyword evidence="12 15" id="KW-1133">Transmembrane helix</keyword>
<dbReference type="EMBL" id="PYVN01000036">
    <property type="protein sequence ID" value="PTB86134.1"/>
    <property type="molecule type" value="Genomic_DNA"/>
</dbReference>
<accession>A0A2T4CX60</accession>
<evidence type="ECO:0000256" key="2">
    <source>
        <dbReference type="ARBA" id="ARBA00004377"/>
    </source>
</evidence>
<keyword evidence="8 15" id="KW-0997">Cell inner membrane</keyword>
<evidence type="ECO:0000256" key="8">
    <source>
        <dbReference type="ARBA" id="ARBA00022519"/>
    </source>
</evidence>
<comment type="caution">
    <text evidence="16">The sequence shown here is derived from an EMBL/GenBank/DDBJ whole genome shotgun (WGS) entry which is preliminary data.</text>
</comment>
<gene>
    <name evidence="16" type="ORF">C9940_03630</name>
</gene>
<evidence type="ECO:0000256" key="15">
    <source>
        <dbReference type="RuleBase" id="RU365021"/>
    </source>
</evidence>
<dbReference type="PANTHER" id="PTHR39083:SF1">
    <property type="entry name" value="CYCLIC DI-GMP-BINDING PROTEIN"/>
    <property type="match status" value="1"/>
</dbReference>
<keyword evidence="9 15" id="KW-0973">c-di-GMP</keyword>
<evidence type="ECO:0000256" key="11">
    <source>
        <dbReference type="ARBA" id="ARBA00022916"/>
    </source>
</evidence>
<dbReference type="UniPathway" id="UPA00694"/>
<dbReference type="PANTHER" id="PTHR39083">
    <property type="entry name" value="CYCLIC DI-GMP-BINDING PROTEIN"/>
    <property type="match status" value="1"/>
</dbReference>
<dbReference type="GO" id="GO:0006011">
    <property type="term" value="P:UDP-alpha-D-glucose metabolic process"/>
    <property type="evidence" value="ECO:0007669"/>
    <property type="project" value="InterPro"/>
</dbReference>
<proteinExistence type="inferred from homology"/>
<comment type="subunit">
    <text evidence="5 15">Tightly associated with the cellulose synthase catalytic subunit.</text>
</comment>
<keyword evidence="13 15" id="KW-0472">Membrane</keyword>
<dbReference type="InterPro" id="IPR018513">
    <property type="entry name" value="Cell_synthase_bac"/>
</dbReference>
<name>A0A2T4CX60_9GAMM</name>
<dbReference type="GO" id="GO:0030244">
    <property type="term" value="P:cellulose biosynthetic process"/>
    <property type="evidence" value="ECO:0007669"/>
    <property type="project" value="UniProtKB-KW"/>
</dbReference>
<evidence type="ECO:0000256" key="4">
    <source>
        <dbReference type="ARBA" id="ARBA00010714"/>
    </source>
</evidence>
<comment type="similarity">
    <text evidence="4 15">Belongs to the AcsB/BcsB family.</text>
</comment>